<keyword evidence="2" id="KW-1133">Transmembrane helix</keyword>
<name>A0A553HKF3_9PEZI</name>
<evidence type="ECO:0000256" key="1">
    <source>
        <dbReference type="SAM" id="MobiDB-lite"/>
    </source>
</evidence>
<feature type="compositionally biased region" description="Polar residues" evidence="1">
    <location>
        <begin position="1"/>
        <end position="10"/>
    </location>
</feature>
<reference evidence="4" key="1">
    <citation type="submission" date="2019-06" db="EMBL/GenBank/DDBJ databases">
        <title>Draft genome sequence of the griseofulvin-producing fungus Xylaria cubensis strain G536.</title>
        <authorList>
            <person name="Mead M.E."/>
            <person name="Raja H.A."/>
            <person name="Steenwyk J.L."/>
            <person name="Knowles S.L."/>
            <person name="Oberlies N.H."/>
            <person name="Rokas A."/>
        </authorList>
    </citation>
    <scope>NUCLEOTIDE SEQUENCE [LARGE SCALE GENOMIC DNA]</scope>
    <source>
        <strain evidence="4">G536</strain>
    </source>
</reference>
<keyword evidence="2" id="KW-0812">Transmembrane</keyword>
<keyword evidence="4" id="KW-1185">Reference proteome</keyword>
<feature type="transmembrane region" description="Helical" evidence="2">
    <location>
        <begin position="173"/>
        <end position="194"/>
    </location>
</feature>
<keyword evidence="2" id="KW-0472">Membrane</keyword>
<feature type="transmembrane region" description="Helical" evidence="2">
    <location>
        <begin position="52"/>
        <end position="76"/>
    </location>
</feature>
<evidence type="ECO:0000256" key="2">
    <source>
        <dbReference type="SAM" id="Phobius"/>
    </source>
</evidence>
<comment type="caution">
    <text evidence="3">The sequence shown here is derived from an EMBL/GenBank/DDBJ whole genome shotgun (WGS) entry which is preliminary data.</text>
</comment>
<organism evidence="3 4">
    <name type="scientific">Xylaria flabelliformis</name>
    <dbReference type="NCBI Taxonomy" id="2512241"/>
    <lineage>
        <taxon>Eukaryota</taxon>
        <taxon>Fungi</taxon>
        <taxon>Dikarya</taxon>
        <taxon>Ascomycota</taxon>
        <taxon>Pezizomycotina</taxon>
        <taxon>Sordariomycetes</taxon>
        <taxon>Xylariomycetidae</taxon>
        <taxon>Xylariales</taxon>
        <taxon>Xylariaceae</taxon>
        <taxon>Xylaria</taxon>
    </lineage>
</organism>
<feature type="region of interest" description="Disordered" evidence="1">
    <location>
        <begin position="1"/>
        <end position="33"/>
    </location>
</feature>
<feature type="transmembrane region" description="Helical" evidence="2">
    <location>
        <begin position="104"/>
        <end position="129"/>
    </location>
</feature>
<feature type="transmembrane region" description="Helical" evidence="2">
    <location>
        <begin position="623"/>
        <end position="646"/>
    </location>
</feature>
<proteinExistence type="predicted"/>
<dbReference type="EMBL" id="VFLP01000087">
    <property type="protein sequence ID" value="TRX88438.1"/>
    <property type="molecule type" value="Genomic_DNA"/>
</dbReference>
<sequence length="732" mass="80365">MQSSSTTISRDTTHIEEPQSISRLDSPSPVHQDEASIHGRLPLSESLGRTELITILGGAILVLGSIAFLSLLWFGYGDEPEAADAPWVWRQIVLHDWMTRTITILALILRSVVSLQVALCTSMTAALVLEKHSTRKSDVAYLSIARSISDGPRRVIQLLFSSRSWSVLRYLELWLISLLALVMLALQFSSTLLLSDLHDYVVVGDVESRPVANFGAFASFNDNGMDYINWGSDRNTPSYAIFGEEASNYNVTPTPSGFSDTGNIRRGFLPFKGSQSRTSVRKYRGSTLVSNFRTVCVPPQLEGQVRTKEEPYESLGVGHLTGTVNYGQSIRRALDGIGPLCNSKGCSEFNNSAQSNLCFIETVGQTTQTILDLPQQELLRNINIEGDPWSINSTMYLVFRSTLSIFDWGEAMDKLPIKSGNIHGEWSRIKIVNGQFMDISLCFSRFYIQPRYVNMTAQKPTQEPTVVWDGVTLGHDTAAVAAFASADSPLKPPSDRGLMDMDILRKLDSNAADIKTPEGLSAAVLQRTVMTLVTNNLLPDSISRCIFCSDYSVPTSSEFALLFTDIIESTGRAAAAVHSYITLNAATSYDALLKVFNVPEVVELAATTSARTPGPCSKHQCSGFISVTTLLGVHLIVVAVITALYISQVRYSRLSNTWHAISQLMGEELDDVLSQSNNAKDKSISEALKCDGRDDFVRLGLTSGSTRVQILKCAKDGHKLGEVERGVHYKSK</sequence>
<dbReference type="AlphaFoldDB" id="A0A553HKF3"/>
<accession>A0A553HKF3</accession>
<evidence type="ECO:0000313" key="3">
    <source>
        <dbReference type="EMBL" id="TRX88438.1"/>
    </source>
</evidence>
<dbReference type="OrthoDB" id="5428040at2759"/>
<dbReference type="Proteomes" id="UP000319160">
    <property type="component" value="Unassembled WGS sequence"/>
</dbReference>
<protein>
    <submittedName>
        <fullName evidence="3">Uncharacterized protein</fullName>
    </submittedName>
</protein>
<gene>
    <name evidence="3" type="ORF">FHL15_010628</name>
</gene>
<evidence type="ECO:0000313" key="4">
    <source>
        <dbReference type="Proteomes" id="UP000319160"/>
    </source>
</evidence>